<dbReference type="CDD" id="cd01392">
    <property type="entry name" value="HTH_LacI"/>
    <property type="match status" value="1"/>
</dbReference>
<proteinExistence type="predicted"/>
<dbReference type="InterPro" id="IPR010982">
    <property type="entry name" value="Lambda_DNA-bd_dom_sf"/>
</dbReference>
<dbReference type="EMBL" id="FOSL01000002">
    <property type="protein sequence ID" value="SFK09024.1"/>
    <property type="molecule type" value="Genomic_DNA"/>
</dbReference>
<organism evidence="6 7">
    <name type="scientific">Neomesorhizobium albiziae</name>
    <dbReference type="NCBI Taxonomy" id="335020"/>
    <lineage>
        <taxon>Bacteria</taxon>
        <taxon>Pseudomonadati</taxon>
        <taxon>Pseudomonadota</taxon>
        <taxon>Alphaproteobacteria</taxon>
        <taxon>Hyphomicrobiales</taxon>
        <taxon>Phyllobacteriaceae</taxon>
        <taxon>Neomesorhizobium</taxon>
    </lineage>
</organism>
<dbReference type="SUPFAM" id="SSF47413">
    <property type="entry name" value="lambda repressor-like DNA-binding domains"/>
    <property type="match status" value="1"/>
</dbReference>
<dbReference type="PROSITE" id="PS50932">
    <property type="entry name" value="HTH_LACI_2"/>
    <property type="match status" value="1"/>
</dbReference>
<keyword evidence="4" id="KW-0804">Transcription</keyword>
<dbReference type="PANTHER" id="PTHR30146:SF151">
    <property type="entry name" value="HTH-TYPE TRANSCRIPTIONAL REPRESSOR CYTR"/>
    <property type="match status" value="1"/>
</dbReference>
<evidence type="ECO:0000313" key="7">
    <source>
        <dbReference type="Proteomes" id="UP000323300"/>
    </source>
</evidence>
<evidence type="ECO:0000259" key="5">
    <source>
        <dbReference type="PROSITE" id="PS50932"/>
    </source>
</evidence>
<dbReference type="SMART" id="SM00354">
    <property type="entry name" value="HTH_LACI"/>
    <property type="match status" value="1"/>
</dbReference>
<dbReference type="InterPro" id="IPR000843">
    <property type="entry name" value="HTH_LacI"/>
</dbReference>
<dbReference type="CDD" id="cd06284">
    <property type="entry name" value="PBP1_LacI-like"/>
    <property type="match status" value="1"/>
</dbReference>
<dbReference type="Pfam" id="PF00356">
    <property type="entry name" value="LacI"/>
    <property type="match status" value="1"/>
</dbReference>
<dbReference type="PANTHER" id="PTHR30146">
    <property type="entry name" value="LACI-RELATED TRANSCRIPTIONAL REPRESSOR"/>
    <property type="match status" value="1"/>
</dbReference>
<dbReference type="SUPFAM" id="SSF53822">
    <property type="entry name" value="Periplasmic binding protein-like I"/>
    <property type="match status" value="1"/>
</dbReference>
<dbReference type="Gene3D" id="1.10.260.40">
    <property type="entry name" value="lambda repressor-like DNA-binding domains"/>
    <property type="match status" value="1"/>
</dbReference>
<evidence type="ECO:0000256" key="1">
    <source>
        <dbReference type="ARBA" id="ARBA00022491"/>
    </source>
</evidence>
<sequence length="330" mass="35341">MANVSTATVSRALSTPGSVAEGTRRAVIEAVERSGYRVNQTARNLRRKQAGAIVVLVPNIGNPFFSRILAGIEATASKAGLNVLIADTRQPQADEGPLGEYLHNNHADGMLVLDGSLRDDFFSHGNHAHPPIVYACEWSEGTSLPSIRFDNAGGSALAVDHLAGLGHTSIGHILGPLDNVLTQERRRGFEAALARHGLRVRNDWYFDGDFTLASGANAALSWLALADRPTAITTSSDEMACGFMSELYRHGVHVPDDVSVVGFDDIDIAERFIPALTTIRQPRMEIGEVAANALIDLIRAPDRTPVGTAFTKVLDATLIVRSSTRATAEA</sequence>
<protein>
    <submittedName>
        <fullName evidence="6">Transcriptional regulator, LacI family</fullName>
    </submittedName>
</protein>
<dbReference type="AlphaFoldDB" id="A0A1I3WMU2"/>
<dbReference type="GO" id="GO:0000976">
    <property type="term" value="F:transcription cis-regulatory region binding"/>
    <property type="evidence" value="ECO:0007669"/>
    <property type="project" value="TreeGrafter"/>
</dbReference>
<gene>
    <name evidence="6" type="ORF">SAMN04488498_102371</name>
</gene>
<feature type="domain" description="HTH lacI-type" evidence="5">
    <location>
        <begin position="1"/>
        <end position="47"/>
    </location>
</feature>
<accession>A0A1I3WMU2</accession>
<evidence type="ECO:0000256" key="3">
    <source>
        <dbReference type="ARBA" id="ARBA00023125"/>
    </source>
</evidence>
<keyword evidence="7" id="KW-1185">Reference proteome</keyword>
<reference evidence="6 7" key="1">
    <citation type="submission" date="2016-10" db="EMBL/GenBank/DDBJ databases">
        <authorList>
            <person name="Varghese N."/>
            <person name="Submissions S."/>
        </authorList>
    </citation>
    <scope>NUCLEOTIDE SEQUENCE [LARGE SCALE GENOMIC DNA]</scope>
    <source>
        <strain evidence="6 7">DSM 21822</strain>
    </source>
</reference>
<evidence type="ECO:0000313" key="6">
    <source>
        <dbReference type="EMBL" id="SFK09024.1"/>
    </source>
</evidence>
<dbReference type="GO" id="GO:0003700">
    <property type="term" value="F:DNA-binding transcription factor activity"/>
    <property type="evidence" value="ECO:0007669"/>
    <property type="project" value="TreeGrafter"/>
</dbReference>
<dbReference type="Proteomes" id="UP000323300">
    <property type="component" value="Unassembled WGS sequence"/>
</dbReference>
<evidence type="ECO:0000256" key="2">
    <source>
        <dbReference type="ARBA" id="ARBA00023015"/>
    </source>
</evidence>
<evidence type="ECO:0000256" key="4">
    <source>
        <dbReference type="ARBA" id="ARBA00023163"/>
    </source>
</evidence>
<dbReference type="InterPro" id="IPR046335">
    <property type="entry name" value="LacI/GalR-like_sensor"/>
</dbReference>
<dbReference type="Pfam" id="PF13377">
    <property type="entry name" value="Peripla_BP_3"/>
    <property type="match status" value="1"/>
</dbReference>
<keyword evidence="2" id="KW-0805">Transcription regulation</keyword>
<dbReference type="Gene3D" id="3.40.50.2300">
    <property type="match status" value="2"/>
</dbReference>
<name>A0A1I3WMU2_9HYPH</name>
<keyword evidence="3" id="KW-0238">DNA-binding</keyword>
<dbReference type="InterPro" id="IPR028082">
    <property type="entry name" value="Peripla_BP_I"/>
</dbReference>
<keyword evidence="1" id="KW-0678">Repressor</keyword>